<reference evidence="2" key="1">
    <citation type="journal article" date="2023" name="Gut Microbes">
        <title>Characterization of Bifidobacterium kashiwanohense that utilizes both milk- and plant-derived oligosaccharides.</title>
        <authorList>
            <person name="Orihara K."/>
            <person name="Yahagi K."/>
            <person name="Saito Y."/>
            <person name="Watanabe Y."/>
            <person name="Sasai T."/>
            <person name="Hara T."/>
            <person name="Tsukuda N."/>
            <person name="Oki K."/>
            <person name="Fujimoto J."/>
            <person name="Matsuki T."/>
        </authorList>
    </citation>
    <scope>NUCLEOTIDE SEQUENCE</scope>
    <source>
        <strain evidence="2">YIT 13057</strain>
    </source>
</reference>
<dbReference type="EMBL" id="JAOPMD010000004">
    <property type="protein sequence ID" value="MDH7898828.1"/>
    <property type="molecule type" value="Genomic_DNA"/>
</dbReference>
<organism evidence="2 3">
    <name type="scientific">Bifidobacterium catenulatum subsp. kashiwanohense</name>
    <dbReference type="NCBI Taxonomy" id="630129"/>
    <lineage>
        <taxon>Bacteria</taxon>
        <taxon>Bacillati</taxon>
        <taxon>Actinomycetota</taxon>
        <taxon>Actinomycetes</taxon>
        <taxon>Bifidobacteriales</taxon>
        <taxon>Bifidobacteriaceae</taxon>
        <taxon>Bifidobacterium</taxon>
    </lineage>
</organism>
<feature type="transmembrane region" description="Helical" evidence="1">
    <location>
        <begin position="127"/>
        <end position="153"/>
    </location>
</feature>
<evidence type="ECO:0000256" key="1">
    <source>
        <dbReference type="SAM" id="Phobius"/>
    </source>
</evidence>
<accession>A0AAJ1ULY0</accession>
<protein>
    <submittedName>
        <fullName evidence="2">Uncharacterized protein</fullName>
    </submittedName>
</protein>
<evidence type="ECO:0000313" key="3">
    <source>
        <dbReference type="Proteomes" id="UP001157379"/>
    </source>
</evidence>
<dbReference type="AlphaFoldDB" id="A0AAJ1ULY0"/>
<comment type="caution">
    <text evidence="2">The sequence shown here is derived from an EMBL/GenBank/DDBJ whole genome shotgun (WGS) entry which is preliminary data.</text>
</comment>
<dbReference type="RefSeq" id="WP_226555240.1">
    <property type="nucleotide sequence ID" value="NZ_JAOPMD010000004.1"/>
</dbReference>
<gene>
    <name evidence="2" type="ORF">OB936_01085</name>
</gene>
<keyword evidence="1" id="KW-1133">Transmembrane helix</keyword>
<sequence>MRLLPGEHFDAQQAGARYLLELDVNRLLYPFRRETGLPQPTGADGSLHWRRALAGGEFQYAMRGRGQAHRLEIEVIADSAESDGESAAYEVTLDGLPLQRGEHRKSRYGRRLTVRGRLPWRSGDWRMLIRIVAATMVFVAATMFFAVALPVAVPAGVGCCQ</sequence>
<evidence type="ECO:0000313" key="2">
    <source>
        <dbReference type="EMBL" id="MDH7898828.1"/>
    </source>
</evidence>
<proteinExistence type="predicted"/>
<dbReference type="Proteomes" id="UP001157379">
    <property type="component" value="Unassembled WGS sequence"/>
</dbReference>
<keyword evidence="1" id="KW-0472">Membrane</keyword>
<name>A0AAJ1ULY0_9BIFI</name>
<reference evidence="2" key="2">
    <citation type="submission" date="2023-04" db="EMBL/GenBank/DDBJ databases">
        <authorList>
            <person name="Orihara K."/>
        </authorList>
    </citation>
    <scope>NUCLEOTIDE SEQUENCE</scope>
    <source>
        <strain evidence="2">YIT 13057</strain>
    </source>
</reference>
<keyword evidence="1" id="KW-0812">Transmembrane</keyword>